<accession>A0A2M6WUR4</accession>
<keyword evidence="1" id="KW-0472">Membrane</keyword>
<dbReference type="Proteomes" id="UP000230481">
    <property type="component" value="Unassembled WGS sequence"/>
</dbReference>
<sequence length="209" mass="22836">MAISYSQKSLLALALALALAITGLFVFSYSVVLAKVGVGMGAGEIRVDEPVKLGGIYELPSVRIFNTGDEITTYGMGVAFHQDYHQLRPDKNWFSFNPSTFTIHPGESQEVSITMIVPLKVAPGDYFSFIESGPVPTNAPGTSIGVAVGTKLYFTLAPANIFQAIGFRISSFFKTYSPWSWGGLGFIAFIGLLFIFKKFFSFNIAMRKK</sequence>
<dbReference type="EMBL" id="PFAA01000053">
    <property type="protein sequence ID" value="PIT96520.1"/>
    <property type="molecule type" value="Genomic_DNA"/>
</dbReference>
<name>A0A2M6WUR4_9BACT</name>
<dbReference type="AlphaFoldDB" id="A0A2M6WUR4"/>
<protein>
    <submittedName>
        <fullName evidence="2">Uncharacterized protein</fullName>
    </submittedName>
</protein>
<proteinExistence type="predicted"/>
<evidence type="ECO:0000256" key="1">
    <source>
        <dbReference type="SAM" id="Phobius"/>
    </source>
</evidence>
<dbReference type="Gene3D" id="2.60.40.10">
    <property type="entry name" value="Immunoglobulins"/>
    <property type="match status" value="1"/>
</dbReference>
<feature type="transmembrane region" description="Helical" evidence="1">
    <location>
        <begin position="179"/>
        <end position="200"/>
    </location>
</feature>
<organism evidence="2 3">
    <name type="scientific">Candidatus Campbellbacteria bacterium CG10_big_fil_rev_8_21_14_0_10_35_52</name>
    <dbReference type="NCBI Taxonomy" id="1974527"/>
    <lineage>
        <taxon>Bacteria</taxon>
        <taxon>Candidatus Campbelliibacteriota</taxon>
    </lineage>
</organism>
<evidence type="ECO:0000313" key="3">
    <source>
        <dbReference type="Proteomes" id="UP000230481"/>
    </source>
</evidence>
<reference evidence="3" key="1">
    <citation type="submission" date="2017-09" db="EMBL/GenBank/DDBJ databases">
        <title>Depth-based differentiation of microbial function through sediment-hosted aquifers and enrichment of novel symbionts in the deep terrestrial subsurface.</title>
        <authorList>
            <person name="Probst A.J."/>
            <person name="Ladd B."/>
            <person name="Jarett J.K."/>
            <person name="Geller-Mcgrath D.E."/>
            <person name="Sieber C.M.K."/>
            <person name="Emerson J.B."/>
            <person name="Anantharaman K."/>
            <person name="Thomas B.C."/>
            <person name="Malmstrom R."/>
            <person name="Stieglmeier M."/>
            <person name="Klingl A."/>
            <person name="Woyke T."/>
            <person name="Ryan C.M."/>
            <person name="Banfield J.F."/>
        </authorList>
    </citation>
    <scope>NUCLEOTIDE SEQUENCE [LARGE SCALE GENOMIC DNA]</scope>
</reference>
<dbReference type="InterPro" id="IPR013783">
    <property type="entry name" value="Ig-like_fold"/>
</dbReference>
<evidence type="ECO:0000313" key="2">
    <source>
        <dbReference type="EMBL" id="PIT96520.1"/>
    </source>
</evidence>
<keyword evidence="1" id="KW-0812">Transmembrane</keyword>
<gene>
    <name evidence="2" type="ORF">COT82_02835</name>
</gene>
<keyword evidence="1" id="KW-1133">Transmembrane helix</keyword>
<comment type="caution">
    <text evidence="2">The sequence shown here is derived from an EMBL/GenBank/DDBJ whole genome shotgun (WGS) entry which is preliminary data.</text>
</comment>